<dbReference type="AlphaFoldDB" id="A0AAE0K3C2"/>
<reference evidence="4" key="2">
    <citation type="submission" date="2023-06" db="EMBL/GenBank/DDBJ databases">
        <authorList>
            <consortium name="Lawrence Berkeley National Laboratory"/>
            <person name="Haridas S."/>
            <person name="Hensen N."/>
            <person name="Bonometti L."/>
            <person name="Westerberg I."/>
            <person name="Brannstrom I.O."/>
            <person name="Guillou S."/>
            <person name="Cros-Aarteil S."/>
            <person name="Calhoun S."/>
            <person name="Kuo A."/>
            <person name="Mondo S."/>
            <person name="Pangilinan J."/>
            <person name="Riley R."/>
            <person name="LaButti K."/>
            <person name="Andreopoulos B."/>
            <person name="Lipzen A."/>
            <person name="Chen C."/>
            <person name="Yanf M."/>
            <person name="Daum C."/>
            <person name="Ng V."/>
            <person name="Clum A."/>
            <person name="Steindorff A."/>
            <person name="Ohm R."/>
            <person name="Martin F."/>
            <person name="Silar P."/>
            <person name="Natvig D."/>
            <person name="Lalanne C."/>
            <person name="Gautier V."/>
            <person name="Ament-velasquez S.L."/>
            <person name="Kruys A."/>
            <person name="Hutchinson M.I."/>
            <person name="Powell A.J."/>
            <person name="Barry K."/>
            <person name="Miller A.N."/>
            <person name="Grigoriev I.V."/>
            <person name="Debuchy R."/>
            <person name="Gladieux P."/>
            <person name="Thoren M.H."/>
            <person name="Johannesson H."/>
        </authorList>
    </citation>
    <scope>NUCLEOTIDE SEQUENCE</scope>
    <source>
        <strain evidence="4">CBS 232.78</strain>
    </source>
</reference>
<dbReference type="InterPro" id="IPR056693">
    <property type="entry name" value="DUF7791"/>
</dbReference>
<reference evidence="4" key="1">
    <citation type="journal article" date="2023" name="Mol. Phylogenet. Evol.">
        <title>Genome-scale phylogeny and comparative genomics of the fungal order Sordariales.</title>
        <authorList>
            <person name="Hensen N."/>
            <person name="Bonometti L."/>
            <person name="Westerberg I."/>
            <person name="Brannstrom I.O."/>
            <person name="Guillou S."/>
            <person name="Cros-Aarteil S."/>
            <person name="Calhoun S."/>
            <person name="Haridas S."/>
            <person name="Kuo A."/>
            <person name="Mondo S."/>
            <person name="Pangilinan J."/>
            <person name="Riley R."/>
            <person name="LaButti K."/>
            <person name="Andreopoulos B."/>
            <person name="Lipzen A."/>
            <person name="Chen C."/>
            <person name="Yan M."/>
            <person name="Daum C."/>
            <person name="Ng V."/>
            <person name="Clum A."/>
            <person name="Steindorff A."/>
            <person name="Ohm R.A."/>
            <person name="Martin F."/>
            <person name="Silar P."/>
            <person name="Natvig D.O."/>
            <person name="Lalanne C."/>
            <person name="Gautier V."/>
            <person name="Ament-Velasquez S.L."/>
            <person name="Kruys A."/>
            <person name="Hutchinson M.I."/>
            <person name="Powell A.J."/>
            <person name="Barry K."/>
            <person name="Miller A.N."/>
            <person name="Grigoriev I.V."/>
            <person name="Debuchy R."/>
            <person name="Gladieux P."/>
            <person name="Hiltunen Thoren M."/>
            <person name="Johannesson H."/>
        </authorList>
    </citation>
    <scope>NUCLEOTIDE SEQUENCE</scope>
    <source>
        <strain evidence="4">CBS 232.78</strain>
    </source>
</reference>
<keyword evidence="1" id="KW-0677">Repeat</keyword>
<dbReference type="InterPro" id="IPR007111">
    <property type="entry name" value="NACHT_NTPase"/>
</dbReference>
<sequence>MELLSALGLAANLFAVIDFSASFLSTLRQVGEAGSTVENGRLETIAKSLTASNDAVKQWPRPAPDTTNEAAFQDLVSECEKIADELLSTLHSMTLEGNKHLLNRFKTAAKTAWKKDYIAKTKSRLESMRDQLQFDIVVAMASKVDKMTLSATPQFLALDSHTQVIVNAIVDQSSNLETVVASQIDKIYDQNSASDGAAERRYEETISRIDKISAQIDLHPQPQESQDERDVVRRIISALYFDSQSDRFDDIEEAHKATFNWIYKTSPAPVARWPDFTNWLKNETGIYWINGKAGSGKSTLMKFLARDQRTAAALADWAGGLRFITLSFYFWNTGTTLQRSLEGLFRSILFQALSQEPELGRILFPERFDVHAHWTSEFQTFHQLRRAFLRFTSQTEVPLKVILIIDGLDEFEPGKTSMQDLAEIFISATQSPSFKALLSSRPLNDFEAAFADCPKLRLHDLTMGDITAYVNKIQQNSQMTELSAQDPEGARALVAEVVTAADGVFLWVRLVVISLQDGLRNNDTIPILKERLRELPTDLEDLFADAQKLTKAEVASQVDNLETRVKSYCAGLVEVRRDSEKALVSANRSLDDMCRIRYLHRSVADYVYQDAVWRKVLDGTSDADFNLYRAAMLSCVMKLKKIYLGKDQKEIWAIIQLLLDSA</sequence>
<evidence type="ECO:0000256" key="2">
    <source>
        <dbReference type="SAM" id="SignalP"/>
    </source>
</evidence>
<feature type="signal peptide" evidence="2">
    <location>
        <begin position="1"/>
        <end position="22"/>
    </location>
</feature>
<evidence type="ECO:0000256" key="1">
    <source>
        <dbReference type="ARBA" id="ARBA00022737"/>
    </source>
</evidence>
<dbReference type="PANTHER" id="PTHR10039">
    <property type="entry name" value="AMELOGENIN"/>
    <property type="match status" value="1"/>
</dbReference>
<feature type="chain" id="PRO_5042008320" description="NACHT domain-containing protein" evidence="2">
    <location>
        <begin position="23"/>
        <end position="662"/>
    </location>
</feature>
<organism evidence="4 5">
    <name type="scientific">Podospora didyma</name>
    <dbReference type="NCBI Taxonomy" id="330526"/>
    <lineage>
        <taxon>Eukaryota</taxon>
        <taxon>Fungi</taxon>
        <taxon>Dikarya</taxon>
        <taxon>Ascomycota</taxon>
        <taxon>Pezizomycotina</taxon>
        <taxon>Sordariomycetes</taxon>
        <taxon>Sordariomycetidae</taxon>
        <taxon>Sordariales</taxon>
        <taxon>Podosporaceae</taxon>
        <taxon>Podospora</taxon>
    </lineage>
</organism>
<protein>
    <recommendedName>
        <fullName evidence="3">NACHT domain-containing protein</fullName>
    </recommendedName>
</protein>
<dbReference type="Pfam" id="PF25053">
    <property type="entry name" value="DUF7791"/>
    <property type="match status" value="1"/>
</dbReference>
<accession>A0AAE0K3C2</accession>
<dbReference type="PROSITE" id="PS50837">
    <property type="entry name" value="NACHT"/>
    <property type="match status" value="1"/>
</dbReference>
<evidence type="ECO:0000259" key="3">
    <source>
        <dbReference type="PROSITE" id="PS50837"/>
    </source>
</evidence>
<dbReference type="Proteomes" id="UP001285441">
    <property type="component" value="Unassembled WGS sequence"/>
</dbReference>
<proteinExistence type="predicted"/>
<name>A0AAE0K3C2_9PEZI</name>
<dbReference type="Gene3D" id="3.40.50.300">
    <property type="entry name" value="P-loop containing nucleotide triphosphate hydrolases"/>
    <property type="match status" value="1"/>
</dbReference>
<comment type="caution">
    <text evidence="4">The sequence shown here is derived from an EMBL/GenBank/DDBJ whole genome shotgun (WGS) entry which is preliminary data.</text>
</comment>
<keyword evidence="2" id="KW-0732">Signal</keyword>
<dbReference type="InterPro" id="IPR027417">
    <property type="entry name" value="P-loop_NTPase"/>
</dbReference>
<dbReference type="SUPFAM" id="SSF52540">
    <property type="entry name" value="P-loop containing nucleoside triphosphate hydrolases"/>
    <property type="match status" value="1"/>
</dbReference>
<dbReference type="EMBL" id="JAULSW010000010">
    <property type="protein sequence ID" value="KAK3368750.1"/>
    <property type="molecule type" value="Genomic_DNA"/>
</dbReference>
<keyword evidence="5" id="KW-1185">Reference proteome</keyword>
<gene>
    <name evidence="4" type="ORF">B0H63DRAFT_529118</name>
</gene>
<dbReference type="PANTHER" id="PTHR10039:SF5">
    <property type="entry name" value="NACHT DOMAIN-CONTAINING PROTEIN"/>
    <property type="match status" value="1"/>
</dbReference>
<dbReference type="InterPro" id="IPR056884">
    <property type="entry name" value="NPHP3-like_N"/>
</dbReference>
<dbReference type="Pfam" id="PF24883">
    <property type="entry name" value="NPHP3_N"/>
    <property type="match status" value="1"/>
</dbReference>
<evidence type="ECO:0000313" key="5">
    <source>
        <dbReference type="Proteomes" id="UP001285441"/>
    </source>
</evidence>
<feature type="domain" description="NACHT" evidence="3">
    <location>
        <begin position="285"/>
        <end position="442"/>
    </location>
</feature>
<evidence type="ECO:0000313" key="4">
    <source>
        <dbReference type="EMBL" id="KAK3368750.1"/>
    </source>
</evidence>